<keyword evidence="15 16" id="KW-0472">Membrane</keyword>
<comment type="cofactor">
    <cofactor evidence="1">
        <name>heme</name>
        <dbReference type="ChEBI" id="CHEBI:30413"/>
    </cofactor>
</comment>
<keyword evidence="18" id="KW-1185">Reference proteome</keyword>
<evidence type="ECO:0000313" key="17">
    <source>
        <dbReference type="EMBL" id="QNM83851.1"/>
    </source>
</evidence>
<dbReference type="GO" id="GO:0006099">
    <property type="term" value="P:tricarboxylic acid cycle"/>
    <property type="evidence" value="ECO:0007669"/>
    <property type="project" value="UniProtKB-UniPathway"/>
</dbReference>
<evidence type="ECO:0000256" key="8">
    <source>
        <dbReference type="ARBA" id="ARBA00022532"/>
    </source>
</evidence>
<evidence type="ECO:0000256" key="6">
    <source>
        <dbReference type="ARBA" id="ARBA00019425"/>
    </source>
</evidence>
<sequence>MSIGDSASQIGKVRGLGSAREGGDHWLAERLTSVALVLLGAWFLAALLMLPNFDQQTLREWLRSPTGAIPMALFAVTSFIHAADGLKQVVDDYVHTESGRWATNTFILFAAIAGASLCLFALGKIAFGAAA</sequence>
<feature type="transmembrane region" description="Helical" evidence="16">
    <location>
        <begin position="62"/>
        <end position="81"/>
    </location>
</feature>
<keyword evidence="9" id="KW-0349">Heme</keyword>
<keyword evidence="10 16" id="KW-0812">Transmembrane</keyword>
<dbReference type="InterPro" id="IPR034804">
    <property type="entry name" value="SQR/QFR_C/D"/>
</dbReference>
<dbReference type="Gene3D" id="1.20.1300.10">
    <property type="entry name" value="Fumarate reductase/succinate dehydrogenase, transmembrane subunit"/>
    <property type="match status" value="1"/>
</dbReference>
<comment type="subunit">
    <text evidence="5">Part of an enzyme complex containing four subunits: a flavoprotein, an iron-sulfur protein, plus two membrane-anchoring proteins, SdhC and SdhD.</text>
</comment>
<dbReference type="AlphaFoldDB" id="A0A7G9L5F2"/>
<dbReference type="InterPro" id="IPR014312">
    <property type="entry name" value="Succ_DH_anchor"/>
</dbReference>
<proteinExistence type="predicted"/>
<keyword evidence="12" id="KW-0249">Electron transport</keyword>
<organism evidence="17 18">
    <name type="scientific">Sphingomonas sabuli</name>
    <dbReference type="NCBI Taxonomy" id="2764186"/>
    <lineage>
        <taxon>Bacteria</taxon>
        <taxon>Pseudomonadati</taxon>
        <taxon>Pseudomonadota</taxon>
        <taxon>Alphaproteobacteria</taxon>
        <taxon>Sphingomonadales</taxon>
        <taxon>Sphingomonadaceae</taxon>
        <taxon>Sphingomonas</taxon>
    </lineage>
</organism>
<evidence type="ECO:0000256" key="1">
    <source>
        <dbReference type="ARBA" id="ARBA00001971"/>
    </source>
</evidence>
<evidence type="ECO:0000256" key="9">
    <source>
        <dbReference type="ARBA" id="ARBA00022617"/>
    </source>
</evidence>
<keyword evidence="8" id="KW-0816">Tricarboxylic acid cycle</keyword>
<dbReference type="NCBIfam" id="TIGR02968">
    <property type="entry name" value="succ_dehyd_anc"/>
    <property type="match status" value="1"/>
</dbReference>
<dbReference type="RefSeq" id="WP_187480805.1">
    <property type="nucleotide sequence ID" value="NZ_CP060697.1"/>
</dbReference>
<feature type="transmembrane region" description="Helical" evidence="16">
    <location>
        <begin position="31"/>
        <end position="50"/>
    </location>
</feature>
<dbReference type="SUPFAM" id="SSF81343">
    <property type="entry name" value="Fumarate reductase respiratory complex transmembrane subunits"/>
    <property type="match status" value="1"/>
</dbReference>
<comment type="subcellular location">
    <subcellularLocation>
        <location evidence="3">Membrane</location>
        <topology evidence="3">Multi-pass membrane protein</topology>
    </subcellularLocation>
</comment>
<evidence type="ECO:0000256" key="11">
    <source>
        <dbReference type="ARBA" id="ARBA00022723"/>
    </source>
</evidence>
<feature type="transmembrane region" description="Helical" evidence="16">
    <location>
        <begin position="101"/>
        <end position="122"/>
    </location>
</feature>
<name>A0A7G9L5F2_9SPHN</name>
<dbReference type="UniPathway" id="UPA00223"/>
<dbReference type="EMBL" id="CP060697">
    <property type="protein sequence ID" value="QNM83851.1"/>
    <property type="molecule type" value="Genomic_DNA"/>
</dbReference>
<dbReference type="Pfam" id="PF01127">
    <property type="entry name" value="Sdh_cyt"/>
    <property type="match status" value="1"/>
</dbReference>
<accession>A0A7G9L5F2</accession>
<evidence type="ECO:0000256" key="13">
    <source>
        <dbReference type="ARBA" id="ARBA00022989"/>
    </source>
</evidence>
<keyword evidence="13 16" id="KW-1133">Transmembrane helix</keyword>
<comment type="pathway">
    <text evidence="4">Carbohydrate metabolism; tricarboxylic acid cycle.</text>
</comment>
<protein>
    <recommendedName>
        <fullName evidence="6">Succinate dehydrogenase hydrophobic membrane anchor subunit</fullName>
    </recommendedName>
</protein>
<evidence type="ECO:0000256" key="5">
    <source>
        <dbReference type="ARBA" id="ARBA00011558"/>
    </source>
</evidence>
<keyword evidence="7" id="KW-0813">Transport</keyword>
<comment type="function">
    <text evidence="2">Membrane-anchoring subunit of succinate dehydrogenase (SDH).</text>
</comment>
<dbReference type="GO" id="GO:0046872">
    <property type="term" value="F:metal ion binding"/>
    <property type="evidence" value="ECO:0007669"/>
    <property type="project" value="UniProtKB-KW"/>
</dbReference>
<gene>
    <name evidence="17" type="primary">sdhD</name>
    <name evidence="17" type="ORF">H8M03_05905</name>
</gene>
<dbReference type="Proteomes" id="UP000515861">
    <property type="component" value="Chromosome"/>
</dbReference>
<evidence type="ECO:0000256" key="14">
    <source>
        <dbReference type="ARBA" id="ARBA00023004"/>
    </source>
</evidence>
<evidence type="ECO:0000256" key="10">
    <source>
        <dbReference type="ARBA" id="ARBA00022692"/>
    </source>
</evidence>
<evidence type="ECO:0000313" key="18">
    <source>
        <dbReference type="Proteomes" id="UP000515861"/>
    </source>
</evidence>
<evidence type="ECO:0000256" key="12">
    <source>
        <dbReference type="ARBA" id="ARBA00022982"/>
    </source>
</evidence>
<evidence type="ECO:0000256" key="16">
    <source>
        <dbReference type="SAM" id="Phobius"/>
    </source>
</evidence>
<evidence type="ECO:0000256" key="15">
    <source>
        <dbReference type="ARBA" id="ARBA00023136"/>
    </source>
</evidence>
<dbReference type="InterPro" id="IPR000701">
    <property type="entry name" value="SuccDH_FuR_B_TM-su"/>
</dbReference>
<evidence type="ECO:0000256" key="3">
    <source>
        <dbReference type="ARBA" id="ARBA00004141"/>
    </source>
</evidence>
<dbReference type="GO" id="GO:0020037">
    <property type="term" value="F:heme binding"/>
    <property type="evidence" value="ECO:0007669"/>
    <property type="project" value="InterPro"/>
</dbReference>
<reference evidence="17 18" key="1">
    <citation type="submission" date="2020-08" db="EMBL/GenBank/DDBJ databases">
        <title>Sphingomonas sp. sand1-3 16S ribosomal RNA gene Genome sequencing and assembly.</title>
        <authorList>
            <person name="Kang M."/>
        </authorList>
    </citation>
    <scope>NUCLEOTIDE SEQUENCE [LARGE SCALE GENOMIC DNA]</scope>
    <source>
        <strain evidence="18">sand1-3</strain>
    </source>
</reference>
<evidence type="ECO:0000256" key="2">
    <source>
        <dbReference type="ARBA" id="ARBA00004050"/>
    </source>
</evidence>
<dbReference type="GO" id="GO:0016020">
    <property type="term" value="C:membrane"/>
    <property type="evidence" value="ECO:0007669"/>
    <property type="project" value="UniProtKB-SubCell"/>
</dbReference>
<keyword evidence="14" id="KW-0408">Iron</keyword>
<evidence type="ECO:0000256" key="7">
    <source>
        <dbReference type="ARBA" id="ARBA00022448"/>
    </source>
</evidence>
<evidence type="ECO:0000256" key="4">
    <source>
        <dbReference type="ARBA" id="ARBA00005163"/>
    </source>
</evidence>
<dbReference type="CDD" id="cd03495">
    <property type="entry name" value="SQR_TypeC_SdhD_like"/>
    <property type="match status" value="1"/>
</dbReference>
<keyword evidence="11" id="KW-0479">Metal-binding</keyword>
<dbReference type="KEGG" id="ssau:H8M03_05905"/>